<keyword evidence="5 7" id="KW-0964">Secreted</keyword>
<keyword evidence="6 7" id="KW-0975">Bacterial flagellum</keyword>
<evidence type="ECO:0000256" key="7">
    <source>
        <dbReference type="RuleBase" id="RU362065"/>
    </source>
</evidence>
<dbReference type="Proteomes" id="UP001305521">
    <property type="component" value="Chromosome"/>
</dbReference>
<comment type="similarity">
    <text evidence="3 7">Belongs to the flagella basal body rod proteins family.</text>
</comment>
<keyword evidence="10" id="KW-0282">Flagellum</keyword>
<dbReference type="PANTHER" id="PTHR30033:SF2">
    <property type="entry name" value="FLAGELLAR HOOK PROTEIN"/>
    <property type="match status" value="1"/>
</dbReference>
<evidence type="ECO:0000256" key="6">
    <source>
        <dbReference type="ARBA" id="ARBA00023143"/>
    </source>
</evidence>
<keyword evidence="11" id="KW-1185">Reference proteome</keyword>
<sequence length="511" mass="52419">MSLDLAIGIARSGLQATQRALANVSQNITNAETAGYTRKTGAAESRTAGGMPLGVRLGDAQREVDQALLNERDSRGGEAAAAAVREGLLSGIEAMQGTAGAGETLGDAISALQAGLTSLRAAPQEGSLQRAAVNAAREVASRFQDIAGAVADARQQAHDGMVREVAQVNAGLREIAQLTIAIRGDRSRGLGTADLEDQRDLAIGRLAQSLPVQPLHQADGGLVLLARGGFALPLEPEGEAITARIADLGPGSFHGPAGDIPPILLGGADITRQLGGGRLGEYITLRDATLPRYQAELDLAAATLATRFDQQGLRLFTGAAGEVPDTGLPYTDPAAAQLGFARQVRVGEAVAGNPALLRDGTHAVADTSGGASGFTPNPPDGPAGFATLLDRVLTHSLGETVRPGVPWPPIASGGIGPDGGLASPFIPPRGIGDYAATITGVQAADRAAATAARERAEGLKAGMDARFQRESGVDPDAEMAALIRLQNAYAANARVLNTAQQMWEQLQSIGR</sequence>
<gene>
    <name evidence="7" type="primary">flgK</name>
    <name evidence="10" type="ORF">R9Z33_24240</name>
</gene>
<evidence type="ECO:0000259" key="9">
    <source>
        <dbReference type="Pfam" id="PF22638"/>
    </source>
</evidence>
<name>A0ABZ0PHU6_9PROT</name>
<dbReference type="Pfam" id="PF22638">
    <property type="entry name" value="FlgK_D1"/>
    <property type="match status" value="1"/>
</dbReference>
<dbReference type="InterPro" id="IPR010930">
    <property type="entry name" value="Flg_bb/hook_C_dom"/>
</dbReference>
<evidence type="ECO:0000256" key="1">
    <source>
        <dbReference type="ARBA" id="ARBA00004365"/>
    </source>
</evidence>
<proteinExistence type="inferred from homology"/>
<dbReference type="SUPFAM" id="SSF64518">
    <property type="entry name" value="Phase 1 flagellin"/>
    <property type="match status" value="1"/>
</dbReference>
<reference evidence="10 11" key="1">
    <citation type="submission" date="2023-11" db="EMBL/GenBank/DDBJ databases">
        <title>Arctic aerobic anoxygenic photoheterotroph Sediminicoccus rosea KRV36 adapts its photosynthesis to long days of polar summer.</title>
        <authorList>
            <person name="Tomasch J."/>
            <person name="Kopejtka K."/>
            <person name="Bily T."/>
            <person name="Gardiner A.T."/>
            <person name="Gardian Z."/>
            <person name="Shivaramu S."/>
            <person name="Koblizek M."/>
            <person name="Engelhardt F."/>
            <person name="Kaftan D."/>
        </authorList>
    </citation>
    <scope>NUCLEOTIDE SEQUENCE [LARGE SCALE GENOMIC DNA]</scope>
    <source>
        <strain evidence="10 11">R-30</strain>
    </source>
</reference>
<evidence type="ECO:0000259" key="8">
    <source>
        <dbReference type="Pfam" id="PF06429"/>
    </source>
</evidence>
<evidence type="ECO:0000256" key="5">
    <source>
        <dbReference type="ARBA" id="ARBA00022525"/>
    </source>
</evidence>
<dbReference type="PRINTS" id="PR01005">
    <property type="entry name" value="FLGHOOKAP1"/>
</dbReference>
<dbReference type="InterPro" id="IPR053927">
    <property type="entry name" value="FlgK_helical"/>
</dbReference>
<evidence type="ECO:0000256" key="3">
    <source>
        <dbReference type="ARBA" id="ARBA00009677"/>
    </source>
</evidence>
<dbReference type="InterPro" id="IPR002371">
    <property type="entry name" value="FlgK"/>
</dbReference>
<dbReference type="PANTHER" id="PTHR30033">
    <property type="entry name" value="FLAGELLAR HOOK-ASSOCIATED PROTEIN 1"/>
    <property type="match status" value="1"/>
</dbReference>
<evidence type="ECO:0000313" key="10">
    <source>
        <dbReference type="EMBL" id="WPB85187.1"/>
    </source>
</evidence>
<accession>A0ABZ0PHU6</accession>
<evidence type="ECO:0000256" key="2">
    <source>
        <dbReference type="ARBA" id="ARBA00004613"/>
    </source>
</evidence>
<dbReference type="Pfam" id="PF06429">
    <property type="entry name" value="Flg_bbr_C"/>
    <property type="match status" value="1"/>
</dbReference>
<protein>
    <recommendedName>
        <fullName evidence="4 7">Flagellar hook-associated protein 1</fullName>
        <shortName evidence="7">HAP1</shortName>
    </recommendedName>
</protein>
<keyword evidence="10" id="KW-0969">Cilium</keyword>
<keyword evidence="10" id="KW-0966">Cell projection</keyword>
<feature type="domain" description="Flagellar basal-body/hook protein C-terminal" evidence="8">
    <location>
        <begin position="469"/>
        <end position="508"/>
    </location>
</feature>
<dbReference type="EMBL" id="CP137852">
    <property type="protein sequence ID" value="WPB85187.1"/>
    <property type="molecule type" value="Genomic_DNA"/>
</dbReference>
<dbReference type="RefSeq" id="WP_318649153.1">
    <property type="nucleotide sequence ID" value="NZ_CP137852.1"/>
</dbReference>
<evidence type="ECO:0000256" key="4">
    <source>
        <dbReference type="ARBA" id="ARBA00016244"/>
    </source>
</evidence>
<comment type="subcellular location">
    <subcellularLocation>
        <location evidence="1 7">Bacterial flagellum</location>
    </subcellularLocation>
    <subcellularLocation>
        <location evidence="2 7">Secreted</location>
    </subcellularLocation>
</comment>
<feature type="domain" description="Flagellar hook-associated protein FlgK helical" evidence="9">
    <location>
        <begin position="101"/>
        <end position="311"/>
    </location>
</feature>
<organism evidence="10 11">
    <name type="scientific">Sediminicoccus rosea</name>
    <dbReference type="NCBI Taxonomy" id="1225128"/>
    <lineage>
        <taxon>Bacteria</taxon>
        <taxon>Pseudomonadati</taxon>
        <taxon>Pseudomonadota</taxon>
        <taxon>Alphaproteobacteria</taxon>
        <taxon>Acetobacterales</taxon>
        <taxon>Roseomonadaceae</taxon>
        <taxon>Sediminicoccus</taxon>
    </lineage>
</organism>
<evidence type="ECO:0000313" key="11">
    <source>
        <dbReference type="Proteomes" id="UP001305521"/>
    </source>
</evidence>